<reference evidence="2" key="1">
    <citation type="submission" date="2019-03" db="EMBL/GenBank/DDBJ databases">
        <authorList>
            <person name="Mank J."/>
            <person name="Almeida P."/>
        </authorList>
    </citation>
    <scope>NUCLEOTIDE SEQUENCE</scope>
    <source>
        <strain evidence="2">78183</strain>
    </source>
</reference>
<sequence length="74" mass="8413">MSCLLMILITRIELLEGKGVVGVALEGWREGSLFRFRGRLVEVVVVDRAVLDRLDFGLEIIGVGRIVQRKRSFR</sequence>
<gene>
    <name evidence="2" type="ORF">SVIM_LOCUS235573</name>
</gene>
<keyword evidence="1" id="KW-0732">Signal</keyword>
<protein>
    <submittedName>
        <fullName evidence="2">Uncharacterized protein</fullName>
    </submittedName>
</protein>
<evidence type="ECO:0000256" key="1">
    <source>
        <dbReference type="SAM" id="SignalP"/>
    </source>
</evidence>
<dbReference type="EMBL" id="CAADRP010001552">
    <property type="protein sequence ID" value="VFU40718.1"/>
    <property type="molecule type" value="Genomic_DNA"/>
</dbReference>
<feature type="signal peptide" evidence="1">
    <location>
        <begin position="1"/>
        <end position="17"/>
    </location>
</feature>
<name>A0A6N2LTR5_SALVM</name>
<dbReference type="AlphaFoldDB" id="A0A6N2LTR5"/>
<feature type="chain" id="PRO_5026909982" evidence="1">
    <location>
        <begin position="18"/>
        <end position="74"/>
    </location>
</feature>
<evidence type="ECO:0000313" key="2">
    <source>
        <dbReference type="EMBL" id="VFU40718.1"/>
    </source>
</evidence>
<organism evidence="2">
    <name type="scientific">Salix viminalis</name>
    <name type="common">Common osier</name>
    <name type="synonym">Basket willow</name>
    <dbReference type="NCBI Taxonomy" id="40686"/>
    <lineage>
        <taxon>Eukaryota</taxon>
        <taxon>Viridiplantae</taxon>
        <taxon>Streptophyta</taxon>
        <taxon>Embryophyta</taxon>
        <taxon>Tracheophyta</taxon>
        <taxon>Spermatophyta</taxon>
        <taxon>Magnoliopsida</taxon>
        <taxon>eudicotyledons</taxon>
        <taxon>Gunneridae</taxon>
        <taxon>Pentapetalae</taxon>
        <taxon>rosids</taxon>
        <taxon>fabids</taxon>
        <taxon>Malpighiales</taxon>
        <taxon>Salicaceae</taxon>
        <taxon>Saliceae</taxon>
        <taxon>Salix</taxon>
    </lineage>
</organism>
<accession>A0A6N2LTR5</accession>
<proteinExistence type="predicted"/>